<proteinExistence type="predicted"/>
<evidence type="ECO:0000259" key="1">
    <source>
        <dbReference type="PROSITE" id="PS51186"/>
    </source>
</evidence>
<feature type="domain" description="N-acetyltransferase" evidence="1">
    <location>
        <begin position="138"/>
        <end position="281"/>
    </location>
</feature>
<dbReference type="PROSITE" id="PS51186">
    <property type="entry name" value="GNAT"/>
    <property type="match status" value="1"/>
</dbReference>
<dbReference type="RefSeq" id="WP_326295303.1">
    <property type="nucleotide sequence ID" value="NZ_JAYLLH010000001.1"/>
</dbReference>
<keyword evidence="3" id="KW-1185">Reference proteome</keyword>
<keyword evidence="2" id="KW-0012">Acyltransferase</keyword>
<gene>
    <name evidence="2" type="ORF">VK792_00690</name>
</gene>
<reference evidence="2 3" key="1">
    <citation type="submission" date="2024-01" db="EMBL/GenBank/DDBJ databases">
        <title>Mesobacterium rodlantinim sp. nov., isolated from shallow sea hydrothermal systems off Kueishantao Island.</title>
        <authorList>
            <person name="Su Z."/>
            <person name="Tang K."/>
        </authorList>
    </citation>
    <scope>NUCLEOTIDE SEQUENCE [LARGE SCALE GENOMIC DNA]</scope>
    <source>
        <strain evidence="2 3">TK19101</strain>
    </source>
</reference>
<dbReference type="EMBL" id="JAYLLH010000001">
    <property type="protein sequence ID" value="MEC3859785.1"/>
    <property type="molecule type" value="Genomic_DNA"/>
</dbReference>
<evidence type="ECO:0000313" key="2">
    <source>
        <dbReference type="EMBL" id="MEC3859785.1"/>
    </source>
</evidence>
<keyword evidence="2" id="KW-0808">Transferase</keyword>
<dbReference type="SUPFAM" id="SSF55729">
    <property type="entry name" value="Acyl-CoA N-acyltransferases (Nat)"/>
    <property type="match status" value="1"/>
</dbReference>
<protein>
    <submittedName>
        <fullName evidence="2">GNAT family N-acetyltransferase</fullName>
        <ecNumber evidence="2">2.3.1.-</ecNumber>
    </submittedName>
</protein>
<dbReference type="InterPro" id="IPR000182">
    <property type="entry name" value="GNAT_dom"/>
</dbReference>
<sequence>MIRKATNADIGKIAMFLEHHIDTSMFLMANLMAFGTEDTEHPHGTRYFLRETGDGVNGVFGATNNGFLLIQMPRLTNAEAQFYAAMMQGYTMAGMTGDDEQVSMVLDALPLPEDAWAVNDGQALFALDLADLPDGIAGPVRASEDSDLPLLIDWVTHYLTETQTGDPAKAAAQAQAFIDQRQPYLLIEDGQPVAMAALNARVGDTVQVGGVFVPKPLRGQGRAGRMVAGHLAELADEGDTRALLFAASDDAARAYRKIGFQRVGTYRVAMLREPVTLGNPR</sequence>
<dbReference type="CDD" id="cd04301">
    <property type="entry name" value="NAT_SF"/>
    <property type="match status" value="1"/>
</dbReference>
<name>A0ABU6HBG3_9RHOB</name>
<evidence type="ECO:0000313" key="3">
    <source>
        <dbReference type="Proteomes" id="UP001348149"/>
    </source>
</evidence>
<dbReference type="Proteomes" id="UP001348149">
    <property type="component" value="Unassembled WGS sequence"/>
</dbReference>
<comment type="caution">
    <text evidence="2">The sequence shown here is derived from an EMBL/GenBank/DDBJ whole genome shotgun (WGS) entry which is preliminary data.</text>
</comment>
<accession>A0ABU6HBG3</accession>
<organism evidence="2 3">
    <name type="scientific">Mesobacterium hydrothermale</name>
    <dbReference type="NCBI Taxonomy" id="3111907"/>
    <lineage>
        <taxon>Bacteria</taxon>
        <taxon>Pseudomonadati</taxon>
        <taxon>Pseudomonadota</taxon>
        <taxon>Alphaproteobacteria</taxon>
        <taxon>Rhodobacterales</taxon>
        <taxon>Roseobacteraceae</taxon>
        <taxon>Mesobacterium</taxon>
    </lineage>
</organism>
<dbReference type="InterPro" id="IPR016181">
    <property type="entry name" value="Acyl_CoA_acyltransferase"/>
</dbReference>
<dbReference type="EC" id="2.3.1.-" evidence="2"/>
<dbReference type="Gene3D" id="3.40.630.30">
    <property type="match status" value="1"/>
</dbReference>
<dbReference type="Pfam" id="PF13673">
    <property type="entry name" value="Acetyltransf_10"/>
    <property type="match status" value="1"/>
</dbReference>
<dbReference type="GO" id="GO:0016746">
    <property type="term" value="F:acyltransferase activity"/>
    <property type="evidence" value="ECO:0007669"/>
    <property type="project" value="UniProtKB-KW"/>
</dbReference>